<dbReference type="GO" id="GO:0022857">
    <property type="term" value="F:transmembrane transporter activity"/>
    <property type="evidence" value="ECO:0007669"/>
    <property type="project" value="InterPro"/>
</dbReference>
<dbReference type="EMBL" id="UFQT01001016">
    <property type="protein sequence ID" value="SSX28504.1"/>
    <property type="molecule type" value="Genomic_DNA"/>
</dbReference>
<evidence type="ECO:0000313" key="8">
    <source>
        <dbReference type="EMBL" id="SSX28504.1"/>
    </source>
</evidence>
<sequence length="497" mass="55845">MTQKETEPLNKDINNHVEIAKHLHVTDEIETKEASPFWRQALGSSPPIIASISSGMLFGYSATLIPELQKPDSDIHVNLEFASWIASAVPLLMSFGCLVGGTIMERYGRKNAHFILCVPKFIGWLTIYLAPNFGILLVGRILGGLSAGLLATLFPTYLGEVSEPKYRGFFLVGPSTALALGILTTHVLGTFLHWRTVALLASVIPLFTVFVLFFVPETPCWLISQNKFNEALDAFRWLRGRSVASKHEFEQMWDKHKETEAQNLDDSFWNKIYSAFKRPEFVKPFLIIFCCFFTMQFSGPYIVAFYSVTILQEILRMSINEYLVMNAIDVLRLVMVIIASVLLRVVKRRVLLLTSGIGTTVSALGLACFLYGQRIFPALMEFSWFSVILLVSYIFFISIGFFVLPWCMAGELYPLDCRGLGSSLNISINFFLFFICVKIAPGLFSSLGMDGTFLFYGSVALIGTIILGIVLPETKNRTLVDIQMQFIKKTDVIRNDI</sequence>
<dbReference type="VEuPathDB" id="VectorBase:CSON000125"/>
<evidence type="ECO:0000256" key="5">
    <source>
        <dbReference type="ARBA" id="ARBA00023180"/>
    </source>
</evidence>
<gene>
    <name evidence="8" type="primary">CSON000125</name>
</gene>
<feature type="transmembrane region" description="Helical" evidence="6">
    <location>
        <begin position="194"/>
        <end position="215"/>
    </location>
</feature>
<dbReference type="PANTHER" id="PTHR48021:SF68">
    <property type="entry name" value="MAJOR FACILITATOR SUPERFAMILY (MFS) PROFILE DOMAIN-CONTAINING PROTEIN"/>
    <property type="match status" value="1"/>
</dbReference>
<protein>
    <submittedName>
        <fullName evidence="8">CSON000125 protein</fullName>
    </submittedName>
</protein>
<dbReference type="PROSITE" id="PS50850">
    <property type="entry name" value="MFS"/>
    <property type="match status" value="1"/>
</dbReference>
<feature type="transmembrane region" description="Helical" evidence="6">
    <location>
        <begin position="323"/>
        <end position="343"/>
    </location>
</feature>
<feature type="domain" description="Major facilitator superfamily (MFS) profile" evidence="7">
    <location>
        <begin position="39"/>
        <end position="475"/>
    </location>
</feature>
<dbReference type="AlphaFoldDB" id="A0A336MDU0"/>
<evidence type="ECO:0000256" key="3">
    <source>
        <dbReference type="ARBA" id="ARBA00022989"/>
    </source>
</evidence>
<feature type="transmembrane region" description="Helical" evidence="6">
    <location>
        <begin position="112"/>
        <end position="131"/>
    </location>
</feature>
<feature type="transmembrane region" description="Helical" evidence="6">
    <location>
        <begin position="428"/>
        <end position="447"/>
    </location>
</feature>
<feature type="transmembrane region" description="Helical" evidence="6">
    <location>
        <begin position="453"/>
        <end position="471"/>
    </location>
</feature>
<keyword evidence="3 6" id="KW-1133">Transmembrane helix</keyword>
<keyword evidence="2 6" id="KW-0812">Transmembrane</keyword>
<dbReference type="FunFam" id="1.20.1250.20:FF:000249">
    <property type="entry name" value="facilitated trehalose transporter Tret1"/>
    <property type="match status" value="1"/>
</dbReference>
<evidence type="ECO:0000259" key="7">
    <source>
        <dbReference type="PROSITE" id="PS50850"/>
    </source>
</evidence>
<dbReference type="GO" id="GO:0016020">
    <property type="term" value="C:membrane"/>
    <property type="evidence" value="ECO:0007669"/>
    <property type="project" value="UniProtKB-SubCell"/>
</dbReference>
<dbReference type="InterPro" id="IPR036259">
    <property type="entry name" value="MFS_trans_sf"/>
</dbReference>
<accession>A0A336MDU0</accession>
<dbReference type="InterPro" id="IPR005828">
    <property type="entry name" value="MFS_sugar_transport-like"/>
</dbReference>
<evidence type="ECO:0000256" key="4">
    <source>
        <dbReference type="ARBA" id="ARBA00023136"/>
    </source>
</evidence>
<reference evidence="8" key="1">
    <citation type="submission" date="2018-07" db="EMBL/GenBank/DDBJ databases">
        <authorList>
            <person name="Quirk P.G."/>
            <person name="Krulwich T.A."/>
        </authorList>
    </citation>
    <scope>NUCLEOTIDE SEQUENCE</scope>
</reference>
<feature type="transmembrane region" description="Helical" evidence="6">
    <location>
        <begin position="350"/>
        <end position="372"/>
    </location>
</feature>
<feature type="transmembrane region" description="Helical" evidence="6">
    <location>
        <begin position="169"/>
        <end position="188"/>
    </location>
</feature>
<dbReference type="InterPro" id="IPR005829">
    <property type="entry name" value="Sugar_transporter_CS"/>
</dbReference>
<feature type="transmembrane region" description="Helical" evidence="6">
    <location>
        <begin position="41"/>
        <end position="61"/>
    </location>
</feature>
<keyword evidence="5" id="KW-0325">Glycoprotein</keyword>
<dbReference type="PRINTS" id="PR00171">
    <property type="entry name" value="SUGRTRNSPORT"/>
</dbReference>
<proteinExistence type="predicted"/>
<feature type="transmembrane region" description="Helical" evidence="6">
    <location>
        <begin position="81"/>
        <end position="100"/>
    </location>
</feature>
<dbReference type="InterPro" id="IPR020846">
    <property type="entry name" value="MFS_dom"/>
</dbReference>
<dbReference type="OMA" id="YTSRGQF"/>
<feature type="transmembrane region" description="Helical" evidence="6">
    <location>
        <begin position="285"/>
        <end position="311"/>
    </location>
</feature>
<name>A0A336MDU0_CULSO</name>
<dbReference type="PROSITE" id="PS00217">
    <property type="entry name" value="SUGAR_TRANSPORT_2"/>
    <property type="match status" value="1"/>
</dbReference>
<keyword evidence="4 6" id="KW-0472">Membrane</keyword>
<dbReference type="SUPFAM" id="SSF103473">
    <property type="entry name" value="MFS general substrate transporter"/>
    <property type="match status" value="1"/>
</dbReference>
<feature type="transmembrane region" description="Helical" evidence="6">
    <location>
        <begin position="384"/>
        <end position="407"/>
    </location>
</feature>
<evidence type="ECO:0000256" key="2">
    <source>
        <dbReference type="ARBA" id="ARBA00022692"/>
    </source>
</evidence>
<feature type="transmembrane region" description="Helical" evidence="6">
    <location>
        <begin position="137"/>
        <end position="157"/>
    </location>
</feature>
<dbReference type="Pfam" id="PF00083">
    <property type="entry name" value="Sugar_tr"/>
    <property type="match status" value="1"/>
</dbReference>
<comment type="subcellular location">
    <subcellularLocation>
        <location evidence="1">Membrane</location>
        <topology evidence="1">Multi-pass membrane protein</topology>
    </subcellularLocation>
</comment>
<dbReference type="PANTHER" id="PTHR48021">
    <property type="match status" value="1"/>
</dbReference>
<evidence type="ECO:0000256" key="6">
    <source>
        <dbReference type="SAM" id="Phobius"/>
    </source>
</evidence>
<dbReference type="Gene3D" id="1.20.1250.20">
    <property type="entry name" value="MFS general substrate transporter like domains"/>
    <property type="match status" value="1"/>
</dbReference>
<dbReference type="InterPro" id="IPR003663">
    <property type="entry name" value="Sugar/inositol_transpt"/>
</dbReference>
<dbReference type="InterPro" id="IPR050549">
    <property type="entry name" value="MFS_Trehalose_Transporter"/>
</dbReference>
<evidence type="ECO:0000256" key="1">
    <source>
        <dbReference type="ARBA" id="ARBA00004141"/>
    </source>
</evidence>
<organism evidence="8">
    <name type="scientific">Culicoides sonorensis</name>
    <name type="common">Biting midge</name>
    <dbReference type="NCBI Taxonomy" id="179676"/>
    <lineage>
        <taxon>Eukaryota</taxon>
        <taxon>Metazoa</taxon>
        <taxon>Ecdysozoa</taxon>
        <taxon>Arthropoda</taxon>
        <taxon>Hexapoda</taxon>
        <taxon>Insecta</taxon>
        <taxon>Pterygota</taxon>
        <taxon>Neoptera</taxon>
        <taxon>Endopterygota</taxon>
        <taxon>Diptera</taxon>
        <taxon>Nematocera</taxon>
        <taxon>Chironomoidea</taxon>
        <taxon>Ceratopogonidae</taxon>
        <taxon>Ceratopogoninae</taxon>
        <taxon>Culicoides</taxon>
        <taxon>Monoculicoides</taxon>
    </lineage>
</organism>